<gene>
    <name evidence="2" type="ORF">KLLA0_F27225g</name>
</gene>
<evidence type="ECO:0000313" key="3">
    <source>
        <dbReference type="Proteomes" id="UP000000598"/>
    </source>
</evidence>
<feature type="compositionally biased region" description="Low complexity" evidence="1">
    <location>
        <begin position="305"/>
        <end position="316"/>
    </location>
</feature>
<feature type="region of interest" description="Disordered" evidence="1">
    <location>
        <begin position="440"/>
        <end position="466"/>
    </location>
</feature>
<evidence type="ECO:0000256" key="1">
    <source>
        <dbReference type="SAM" id="MobiDB-lite"/>
    </source>
</evidence>
<evidence type="ECO:0000313" key="2">
    <source>
        <dbReference type="EMBL" id="CAG98999.1"/>
    </source>
</evidence>
<dbReference type="InParanoid" id="Q6CIE8"/>
<accession>Q6CIE8</accession>
<dbReference type="EMBL" id="CR382126">
    <property type="protein sequence ID" value="CAG98999.1"/>
    <property type="molecule type" value="Genomic_DNA"/>
</dbReference>
<dbReference type="eggNOG" id="ENOG502S29D">
    <property type="taxonomic scope" value="Eukaryota"/>
</dbReference>
<organism evidence="2 3">
    <name type="scientific">Kluyveromyces lactis (strain ATCC 8585 / CBS 2359 / DSM 70799 / NBRC 1267 / NRRL Y-1140 / WM37)</name>
    <name type="common">Yeast</name>
    <name type="synonym">Candida sphaerica</name>
    <dbReference type="NCBI Taxonomy" id="284590"/>
    <lineage>
        <taxon>Eukaryota</taxon>
        <taxon>Fungi</taxon>
        <taxon>Dikarya</taxon>
        <taxon>Ascomycota</taxon>
        <taxon>Saccharomycotina</taxon>
        <taxon>Saccharomycetes</taxon>
        <taxon>Saccharomycetales</taxon>
        <taxon>Saccharomycetaceae</taxon>
        <taxon>Kluyveromyces</taxon>
    </lineage>
</organism>
<feature type="compositionally biased region" description="Low complexity" evidence="1">
    <location>
        <begin position="329"/>
        <end position="342"/>
    </location>
</feature>
<dbReference type="PaxDb" id="284590-Q6CIE8"/>
<dbReference type="HOGENOM" id="CLU_586679_0_0_1"/>
<dbReference type="KEGG" id="kla:KLLA0_F27225g"/>
<protein>
    <submittedName>
        <fullName evidence="2">KLLA0F27225p</fullName>
    </submittedName>
</protein>
<dbReference type="Proteomes" id="UP000000598">
    <property type="component" value="Chromosome F"/>
</dbReference>
<feature type="compositionally biased region" description="Low complexity" evidence="1">
    <location>
        <begin position="37"/>
        <end position="50"/>
    </location>
</feature>
<proteinExistence type="predicted"/>
<feature type="region of interest" description="Disordered" evidence="1">
    <location>
        <begin position="299"/>
        <end position="354"/>
    </location>
</feature>
<dbReference type="AlphaFoldDB" id="Q6CIE8"/>
<name>Q6CIE8_KLULA</name>
<feature type="compositionally biased region" description="Basic and acidic residues" evidence="1">
    <location>
        <begin position="449"/>
        <end position="466"/>
    </location>
</feature>
<feature type="region of interest" description="Disordered" evidence="1">
    <location>
        <begin position="29"/>
        <end position="68"/>
    </location>
</feature>
<reference evidence="2 3" key="1">
    <citation type="journal article" date="2004" name="Nature">
        <title>Genome evolution in yeasts.</title>
        <authorList>
            <consortium name="Genolevures"/>
            <person name="Dujon B."/>
            <person name="Sherman D."/>
            <person name="Fischer G."/>
            <person name="Durrens P."/>
            <person name="Casaregola S."/>
            <person name="Lafontaine I."/>
            <person name="de Montigny J."/>
            <person name="Marck C."/>
            <person name="Neuveglise C."/>
            <person name="Talla E."/>
            <person name="Goffard N."/>
            <person name="Frangeul L."/>
            <person name="Aigle M."/>
            <person name="Anthouard V."/>
            <person name="Babour A."/>
            <person name="Barbe V."/>
            <person name="Barnay S."/>
            <person name="Blanchin S."/>
            <person name="Beckerich J.M."/>
            <person name="Beyne E."/>
            <person name="Bleykasten C."/>
            <person name="Boisrame A."/>
            <person name="Boyer J."/>
            <person name="Cattolico L."/>
            <person name="Confanioleri F."/>
            <person name="de Daruvar A."/>
            <person name="Despons L."/>
            <person name="Fabre E."/>
            <person name="Fairhead C."/>
            <person name="Ferry-Dumazet H."/>
            <person name="Groppi A."/>
            <person name="Hantraye F."/>
            <person name="Hennequin C."/>
            <person name="Jauniaux N."/>
            <person name="Joyet P."/>
            <person name="Kachouri R."/>
            <person name="Kerrest A."/>
            <person name="Koszul R."/>
            <person name="Lemaire M."/>
            <person name="Lesur I."/>
            <person name="Ma L."/>
            <person name="Muller H."/>
            <person name="Nicaud J.M."/>
            <person name="Nikolski M."/>
            <person name="Oztas S."/>
            <person name="Ozier-Kalogeropoulos O."/>
            <person name="Pellenz S."/>
            <person name="Potier S."/>
            <person name="Richard G.F."/>
            <person name="Straub M.L."/>
            <person name="Suleau A."/>
            <person name="Swennene D."/>
            <person name="Tekaia F."/>
            <person name="Wesolowski-Louvel M."/>
            <person name="Westhof E."/>
            <person name="Wirth B."/>
            <person name="Zeniou-Meyer M."/>
            <person name="Zivanovic I."/>
            <person name="Bolotin-Fukuhara M."/>
            <person name="Thierry A."/>
            <person name="Bouchier C."/>
            <person name="Caudron B."/>
            <person name="Scarpelli C."/>
            <person name="Gaillardin C."/>
            <person name="Weissenbach J."/>
            <person name="Wincker P."/>
            <person name="Souciet J.L."/>
        </authorList>
    </citation>
    <scope>NUCLEOTIDE SEQUENCE [LARGE SCALE GENOMIC DNA]</scope>
    <source>
        <strain evidence="3">ATCC 8585 / CBS 2359 / DSM 70799 / NBRC 1267 / NRRL Y-1140 / WM37</strain>
    </source>
</reference>
<sequence>MFEMNDHHTSVNGKGLRSMLIEKFHQKFSHAKGAAATQQHVEPPQQQQMEHQQHTHPHISVPPSQPSIDPDVEMDLDHDEYNITASSSVDIVSEKMGIEHDNIRNTKPKPFSKQLNLNTDASTWYVLEQQQQVSTPVMTPVNQSGPPHIYTNRHGSMSSLASSVSELGYSNGRPSTANNISSIPAPFTPQFVSLLLEVYLQVCSDPTVTPFDSSNPPSGILHRVSKVAVETADADQVDIGLERNSWLLTLVRQRLLKEVRKENYLSRNSSIISLPPVPQFGNEGMSNNMLQQSPQDYFNCHSAESTNSPPSSFTTNYYTGLNSPFESRPSSQQLQQPLQLSQGTTQVPPQNPKALVRSRNNSFITAASRSRSNSFKIHPQLSNTISGVQPPALPNLTRSRSSSNAHFFLTPTNSIPSQSSFLAQSTASVNTLLNSTSNATNTAAAGQQPDERNNRLPTHIENESNL</sequence>
<keyword evidence="3" id="KW-1185">Reference proteome</keyword>